<dbReference type="PROSITE" id="PS51819">
    <property type="entry name" value="VOC"/>
    <property type="match status" value="1"/>
</dbReference>
<dbReference type="InterPro" id="IPR037523">
    <property type="entry name" value="VOC_core"/>
</dbReference>
<feature type="domain" description="VOC" evidence="1">
    <location>
        <begin position="8"/>
        <end position="124"/>
    </location>
</feature>
<dbReference type="Pfam" id="PF00903">
    <property type="entry name" value="Glyoxalase"/>
    <property type="match status" value="1"/>
</dbReference>
<organism evidence="2 3">
    <name type="scientific">Prosthecobacter fusiformis</name>
    <dbReference type="NCBI Taxonomy" id="48464"/>
    <lineage>
        <taxon>Bacteria</taxon>
        <taxon>Pseudomonadati</taxon>
        <taxon>Verrucomicrobiota</taxon>
        <taxon>Verrucomicrobiia</taxon>
        <taxon>Verrucomicrobiales</taxon>
        <taxon>Verrucomicrobiaceae</taxon>
        <taxon>Prosthecobacter</taxon>
    </lineage>
</organism>
<evidence type="ECO:0000259" key="1">
    <source>
        <dbReference type="PROSITE" id="PS51819"/>
    </source>
</evidence>
<dbReference type="Gene3D" id="3.10.180.10">
    <property type="entry name" value="2,3-Dihydroxybiphenyl 1,2-Dioxygenase, domain 1"/>
    <property type="match status" value="1"/>
</dbReference>
<sequence>MSAISRSRIRQISPMLAVANMQETLDFYTRVFGFEVGLSTDEYSIVGRDGATIHFMKAADESVMAAVRGHTEIYIEVDDILPLWQQVQPFRSQYKITDLSERPYGMTEFHIDDPNGCLIFVGQETLRGEA</sequence>
<proteinExistence type="predicted"/>
<evidence type="ECO:0000313" key="3">
    <source>
        <dbReference type="Proteomes" id="UP000295662"/>
    </source>
</evidence>
<dbReference type="InterPro" id="IPR004360">
    <property type="entry name" value="Glyas_Fos-R_dOase_dom"/>
</dbReference>
<evidence type="ECO:0000313" key="2">
    <source>
        <dbReference type="EMBL" id="TDU64305.1"/>
    </source>
</evidence>
<name>A0A4R7RKY3_9BACT</name>
<dbReference type="GO" id="GO:0016829">
    <property type="term" value="F:lyase activity"/>
    <property type="evidence" value="ECO:0007669"/>
    <property type="project" value="UniProtKB-KW"/>
</dbReference>
<protein>
    <submittedName>
        <fullName evidence="2">Putative enzyme related to lactoylglutathione lyase</fullName>
    </submittedName>
</protein>
<dbReference type="SUPFAM" id="SSF54593">
    <property type="entry name" value="Glyoxalase/Bleomycin resistance protein/Dihydroxybiphenyl dioxygenase"/>
    <property type="match status" value="1"/>
</dbReference>
<dbReference type="OrthoDB" id="9791602at2"/>
<dbReference type="AlphaFoldDB" id="A0A4R7RKY3"/>
<dbReference type="Proteomes" id="UP000295662">
    <property type="component" value="Unassembled WGS sequence"/>
</dbReference>
<dbReference type="RefSeq" id="WP_133797176.1">
    <property type="nucleotide sequence ID" value="NZ_SOCA01000011.1"/>
</dbReference>
<reference evidence="2 3" key="1">
    <citation type="submission" date="2019-03" db="EMBL/GenBank/DDBJ databases">
        <title>Genomic Encyclopedia of Archaeal and Bacterial Type Strains, Phase II (KMG-II): from individual species to whole genera.</title>
        <authorList>
            <person name="Goeker M."/>
        </authorList>
    </citation>
    <scope>NUCLEOTIDE SEQUENCE [LARGE SCALE GENOMIC DNA]</scope>
    <source>
        <strain evidence="2 3">ATCC 25309</strain>
    </source>
</reference>
<accession>A0A4R7RKY3</accession>
<keyword evidence="3" id="KW-1185">Reference proteome</keyword>
<keyword evidence="2" id="KW-0456">Lyase</keyword>
<dbReference type="EMBL" id="SOCA01000011">
    <property type="protein sequence ID" value="TDU64305.1"/>
    <property type="molecule type" value="Genomic_DNA"/>
</dbReference>
<gene>
    <name evidence="2" type="ORF">EI77_04193</name>
</gene>
<comment type="caution">
    <text evidence="2">The sequence shown here is derived from an EMBL/GenBank/DDBJ whole genome shotgun (WGS) entry which is preliminary data.</text>
</comment>
<dbReference type="InterPro" id="IPR029068">
    <property type="entry name" value="Glyas_Bleomycin-R_OHBP_Dase"/>
</dbReference>